<accession>W2Y457</accession>
<dbReference type="Proteomes" id="UP000018948">
    <property type="component" value="Unassembled WGS sequence"/>
</dbReference>
<dbReference type="PANTHER" id="PTHR34605">
    <property type="entry name" value="PHAGE_INTEGRASE DOMAIN-CONTAINING PROTEIN"/>
    <property type="match status" value="1"/>
</dbReference>
<dbReference type="EMBL" id="ANIY01004437">
    <property type="protein sequence ID" value="ETP29428.1"/>
    <property type="molecule type" value="Genomic_DNA"/>
</dbReference>
<gene>
    <name evidence="1" type="ORF">F442_21420</name>
</gene>
<comment type="caution">
    <text evidence="1">The sequence shown here is derived from an EMBL/GenBank/DDBJ whole genome shotgun (WGS) entry which is preliminary data.</text>
</comment>
<organism evidence="1 2">
    <name type="scientific">Phytophthora nicotianae P10297</name>
    <dbReference type="NCBI Taxonomy" id="1317064"/>
    <lineage>
        <taxon>Eukaryota</taxon>
        <taxon>Sar</taxon>
        <taxon>Stramenopiles</taxon>
        <taxon>Oomycota</taxon>
        <taxon>Peronosporomycetes</taxon>
        <taxon>Peronosporales</taxon>
        <taxon>Peronosporaceae</taxon>
        <taxon>Phytophthora</taxon>
    </lineage>
</organism>
<dbReference type="OrthoDB" id="92990at2759"/>
<dbReference type="InterPro" id="IPR052925">
    <property type="entry name" value="Phage_Integrase-like_Recomb"/>
</dbReference>
<name>W2Y457_PHYNI</name>
<protein>
    <submittedName>
        <fullName evidence="1">Uncharacterized protein</fullName>
    </submittedName>
</protein>
<evidence type="ECO:0000313" key="1">
    <source>
        <dbReference type="EMBL" id="ETP29428.1"/>
    </source>
</evidence>
<evidence type="ECO:0000313" key="2">
    <source>
        <dbReference type="Proteomes" id="UP000018948"/>
    </source>
</evidence>
<sequence length="215" mass="22929">MSIAQHRVIYGAALLGFFFCLRGSEYLCSRGKRHACCLQVGDVIVRDINGADTISFNKATSVQITLRGSKTDQSGRTSTRVLLKSGMAPICPVLAALLLQRNAIQLKLVPESPLCSTGSRRVLSTDNDEGGATALHNAGVDADTIRRHGRWASDAYKVNIREAPASAIQLAKLMGNASVKPSQTNLPRGATRAQALEGSTNTSLLFASPRNMSSC</sequence>
<dbReference type="AlphaFoldDB" id="W2Y457"/>
<dbReference type="PANTHER" id="PTHR34605:SF4">
    <property type="entry name" value="DNA ADENINE METHYLTRANSFERASE"/>
    <property type="match status" value="1"/>
</dbReference>
<reference evidence="1 2" key="1">
    <citation type="submission" date="2013-11" db="EMBL/GenBank/DDBJ databases">
        <title>The Genome Sequence of Phytophthora parasitica P10297.</title>
        <authorList>
            <consortium name="The Broad Institute Genomics Platform"/>
            <person name="Russ C."/>
            <person name="Tyler B."/>
            <person name="Panabieres F."/>
            <person name="Shan W."/>
            <person name="Tripathy S."/>
            <person name="Grunwald N."/>
            <person name="Machado M."/>
            <person name="Johnson C.S."/>
            <person name="Walker B."/>
            <person name="Young S.K."/>
            <person name="Zeng Q."/>
            <person name="Gargeya S."/>
            <person name="Fitzgerald M."/>
            <person name="Haas B."/>
            <person name="Abouelleil A."/>
            <person name="Allen A.W."/>
            <person name="Alvarado L."/>
            <person name="Arachchi H.M."/>
            <person name="Berlin A.M."/>
            <person name="Chapman S.B."/>
            <person name="Gainer-Dewar J."/>
            <person name="Goldberg J."/>
            <person name="Griggs A."/>
            <person name="Gujja S."/>
            <person name="Hansen M."/>
            <person name="Howarth C."/>
            <person name="Imamovic A."/>
            <person name="Ireland A."/>
            <person name="Larimer J."/>
            <person name="McCowan C."/>
            <person name="Murphy C."/>
            <person name="Pearson M."/>
            <person name="Poon T.W."/>
            <person name="Priest M."/>
            <person name="Roberts A."/>
            <person name="Saif S."/>
            <person name="Shea T."/>
            <person name="Sisk P."/>
            <person name="Sykes S."/>
            <person name="Wortman J."/>
            <person name="Nusbaum C."/>
            <person name="Birren B."/>
        </authorList>
    </citation>
    <scope>NUCLEOTIDE SEQUENCE [LARGE SCALE GENOMIC DNA]</scope>
    <source>
        <strain evidence="1 2">P10297</strain>
    </source>
</reference>
<proteinExistence type="predicted"/>